<evidence type="ECO:0000313" key="1">
    <source>
        <dbReference type="EMBL" id="MBB5405313.1"/>
    </source>
</evidence>
<organism evidence="1 2">
    <name type="scientific">Paraburkholderia youngii</name>
    <dbReference type="NCBI Taxonomy" id="2782701"/>
    <lineage>
        <taxon>Bacteria</taxon>
        <taxon>Pseudomonadati</taxon>
        <taxon>Pseudomonadota</taxon>
        <taxon>Betaproteobacteria</taxon>
        <taxon>Burkholderiales</taxon>
        <taxon>Burkholderiaceae</taxon>
        <taxon>Paraburkholderia</taxon>
    </lineage>
</organism>
<sequence length="192" mass="20436">MAPSVRHLVGDGRLQGLEATENTCLTLSSVAAVYQLLPTVIQTDRGEAMTKGDTFSFYQRICVARGLRHGQSWTCVLVLYGIVTLFPSPIAALLEWKVSATTVISVMPLLLAVFEIDITDTVDFSVYSASGALLGFTILFAHTCVRVARASGPERTGGRGHSGNADGGAAFELILFNSCVGPLGVVRRPFAT</sequence>
<comment type="caution">
    <text evidence="1">The sequence shown here is derived from an EMBL/GenBank/DDBJ whole genome shotgun (WGS) entry which is preliminary data.</text>
</comment>
<name>A0A7W8P847_9BURK</name>
<dbReference type="RefSeq" id="WP_375792002.1">
    <property type="nucleotide sequence ID" value="NZ_JACHDE010000031.1"/>
</dbReference>
<proteinExistence type="predicted"/>
<accession>A0A7W8P847</accession>
<dbReference type="AlphaFoldDB" id="A0A7W8P847"/>
<dbReference type="EMBL" id="JACHDE010000031">
    <property type="protein sequence ID" value="MBB5405313.1"/>
    <property type="molecule type" value="Genomic_DNA"/>
</dbReference>
<protein>
    <submittedName>
        <fullName evidence="1">Uncharacterized protein</fullName>
    </submittedName>
</protein>
<dbReference type="Proteomes" id="UP000592820">
    <property type="component" value="Unassembled WGS sequence"/>
</dbReference>
<gene>
    <name evidence="1" type="ORF">HDG41_007409</name>
</gene>
<reference evidence="1 2" key="1">
    <citation type="submission" date="2020-08" db="EMBL/GenBank/DDBJ databases">
        <title>Genomic Encyclopedia of Type Strains, Phase IV (KMG-V): Genome sequencing to study the core and pangenomes of soil and plant-associated prokaryotes.</title>
        <authorList>
            <person name="Whitman W."/>
        </authorList>
    </citation>
    <scope>NUCLEOTIDE SEQUENCE [LARGE SCALE GENOMIC DNA]</scope>
    <source>
        <strain evidence="1 2">JPY162</strain>
    </source>
</reference>
<evidence type="ECO:0000313" key="2">
    <source>
        <dbReference type="Proteomes" id="UP000592820"/>
    </source>
</evidence>